<dbReference type="AlphaFoldDB" id="R7T559"/>
<dbReference type="EMBL" id="KB311953">
    <property type="protein sequence ID" value="ELT88163.1"/>
    <property type="molecule type" value="Genomic_DNA"/>
</dbReference>
<evidence type="ECO:0000313" key="1">
    <source>
        <dbReference type="EMBL" id="ELT88163.1"/>
    </source>
</evidence>
<keyword evidence="3" id="KW-1185">Reference proteome</keyword>
<proteinExistence type="predicted"/>
<reference evidence="2" key="3">
    <citation type="submission" date="2015-06" db="UniProtKB">
        <authorList>
            <consortium name="EnsemblMetazoa"/>
        </authorList>
    </citation>
    <scope>IDENTIFICATION</scope>
</reference>
<protein>
    <recommendedName>
        <fullName evidence="4">CS domain-containing protein</fullName>
    </recommendedName>
</protein>
<name>R7T559_CAPTE</name>
<dbReference type="EMBL" id="AMQN01003482">
    <property type="status" value="NOT_ANNOTATED_CDS"/>
    <property type="molecule type" value="Genomic_DNA"/>
</dbReference>
<accession>R7T559</accession>
<reference evidence="1 3" key="2">
    <citation type="journal article" date="2013" name="Nature">
        <title>Insights into bilaterian evolution from three spiralian genomes.</title>
        <authorList>
            <person name="Simakov O."/>
            <person name="Marletaz F."/>
            <person name="Cho S.J."/>
            <person name="Edsinger-Gonzales E."/>
            <person name="Havlak P."/>
            <person name="Hellsten U."/>
            <person name="Kuo D.H."/>
            <person name="Larsson T."/>
            <person name="Lv J."/>
            <person name="Arendt D."/>
            <person name="Savage R."/>
            <person name="Osoegawa K."/>
            <person name="de Jong P."/>
            <person name="Grimwood J."/>
            <person name="Chapman J.A."/>
            <person name="Shapiro H."/>
            <person name="Aerts A."/>
            <person name="Otillar R.P."/>
            <person name="Terry A.Y."/>
            <person name="Boore J.L."/>
            <person name="Grigoriev I.V."/>
            <person name="Lindberg D.R."/>
            <person name="Seaver E.C."/>
            <person name="Weisblat D.A."/>
            <person name="Putnam N.H."/>
            <person name="Rokhsar D.S."/>
        </authorList>
    </citation>
    <scope>NUCLEOTIDE SEQUENCE</scope>
    <source>
        <strain evidence="1 3">I ESC-2004</strain>
    </source>
</reference>
<evidence type="ECO:0008006" key="4">
    <source>
        <dbReference type="Google" id="ProtNLM"/>
    </source>
</evidence>
<evidence type="ECO:0000313" key="2">
    <source>
        <dbReference type="EnsemblMetazoa" id="CapteP216951"/>
    </source>
</evidence>
<sequence length="125" mass="14502">MAEEHFPGPVTFNEDDPLNGYVTLGLPVPELKVNRFSFGSKTAKNADFTKDFRTRYVSLKITVDVDGTEKVYAYRRRTNEDLTPDKTRWEVSKGMVKLHICKGNKVSWSEDRQRYLRVENEEPLS</sequence>
<dbReference type="HOGENOM" id="CLU_1994792_0_0_1"/>
<dbReference type="EnsemblMetazoa" id="CapteT216951">
    <property type="protein sequence ID" value="CapteP216951"/>
    <property type="gene ID" value="CapteG216951"/>
</dbReference>
<organism evidence="1">
    <name type="scientific">Capitella teleta</name>
    <name type="common">Polychaete worm</name>
    <dbReference type="NCBI Taxonomy" id="283909"/>
    <lineage>
        <taxon>Eukaryota</taxon>
        <taxon>Metazoa</taxon>
        <taxon>Spiralia</taxon>
        <taxon>Lophotrochozoa</taxon>
        <taxon>Annelida</taxon>
        <taxon>Polychaeta</taxon>
        <taxon>Sedentaria</taxon>
        <taxon>Scolecida</taxon>
        <taxon>Capitellidae</taxon>
        <taxon>Capitella</taxon>
    </lineage>
</organism>
<dbReference type="Proteomes" id="UP000014760">
    <property type="component" value="Unassembled WGS sequence"/>
</dbReference>
<gene>
    <name evidence="1" type="ORF">CAPTEDRAFT_216951</name>
</gene>
<reference evidence="3" key="1">
    <citation type="submission" date="2012-12" db="EMBL/GenBank/DDBJ databases">
        <authorList>
            <person name="Hellsten U."/>
            <person name="Grimwood J."/>
            <person name="Chapman J.A."/>
            <person name="Shapiro H."/>
            <person name="Aerts A."/>
            <person name="Otillar R.P."/>
            <person name="Terry A.Y."/>
            <person name="Boore J.L."/>
            <person name="Simakov O."/>
            <person name="Marletaz F."/>
            <person name="Cho S.-J."/>
            <person name="Edsinger-Gonzales E."/>
            <person name="Havlak P."/>
            <person name="Kuo D.-H."/>
            <person name="Larsson T."/>
            <person name="Lv J."/>
            <person name="Arendt D."/>
            <person name="Savage R."/>
            <person name="Osoegawa K."/>
            <person name="de Jong P."/>
            <person name="Lindberg D.R."/>
            <person name="Seaver E.C."/>
            <person name="Weisblat D.A."/>
            <person name="Putnam N.H."/>
            <person name="Grigoriev I.V."/>
            <person name="Rokhsar D.S."/>
        </authorList>
    </citation>
    <scope>NUCLEOTIDE SEQUENCE</scope>
    <source>
        <strain evidence="3">I ESC-2004</strain>
    </source>
</reference>
<evidence type="ECO:0000313" key="3">
    <source>
        <dbReference type="Proteomes" id="UP000014760"/>
    </source>
</evidence>